<gene>
    <name evidence="2" type="ORF">NITFAB_0122</name>
</gene>
<name>A0A2X0QR89_9PROT</name>
<reference evidence="2" key="1">
    <citation type="submission" date="2018-05" db="EMBL/GenBank/DDBJ databases">
        <authorList>
            <person name="Lanie J.A."/>
            <person name="Ng W.-L."/>
            <person name="Kazmierczak K.M."/>
            <person name="Andrzejewski T.M."/>
            <person name="Davidsen T.M."/>
            <person name="Wayne K.J."/>
            <person name="Tettelin H."/>
            <person name="Glass J.I."/>
            <person name="Rusch D."/>
            <person name="Podicherti R."/>
            <person name="Tsui H.-C.T."/>
            <person name="Winkler M.E."/>
        </authorList>
    </citation>
    <scope>NUCLEOTIDE SEQUENCE</scope>
    <source>
        <strain evidence="2">KNB</strain>
    </source>
</reference>
<dbReference type="PANTHER" id="PTHR47918:SF1">
    <property type="entry name" value="DNA-BINDING PROTEIN FIS"/>
    <property type="match status" value="1"/>
</dbReference>
<dbReference type="SUPFAM" id="SSF46689">
    <property type="entry name" value="Homeodomain-like"/>
    <property type="match status" value="1"/>
</dbReference>
<dbReference type="InterPro" id="IPR050207">
    <property type="entry name" value="Trans_regulatory_Fis"/>
</dbReference>
<dbReference type="EMBL" id="LS423452">
    <property type="protein sequence ID" value="SPS04533.1"/>
    <property type="molecule type" value="Genomic_DNA"/>
</dbReference>
<dbReference type="GO" id="GO:0043565">
    <property type="term" value="F:sequence-specific DNA binding"/>
    <property type="evidence" value="ECO:0007669"/>
    <property type="project" value="InterPro"/>
</dbReference>
<keyword evidence="2" id="KW-0238">DNA-binding</keyword>
<organism evidence="2">
    <name type="scientific">Candidatus Nitrotoga fabula</name>
    <dbReference type="NCBI Taxonomy" id="2182327"/>
    <lineage>
        <taxon>Bacteria</taxon>
        <taxon>Pseudomonadati</taxon>
        <taxon>Pseudomonadota</taxon>
        <taxon>Betaproteobacteria</taxon>
        <taxon>Nitrosomonadales</taxon>
        <taxon>Gallionellaceae</taxon>
        <taxon>Candidatus Nitrotoga</taxon>
    </lineage>
</organism>
<dbReference type="InterPro" id="IPR009057">
    <property type="entry name" value="Homeodomain-like_sf"/>
</dbReference>
<dbReference type="AlphaFoldDB" id="A0A2X0QR89"/>
<evidence type="ECO:0000259" key="1">
    <source>
        <dbReference type="Pfam" id="PF02954"/>
    </source>
</evidence>
<protein>
    <submittedName>
        <fullName evidence="2">Fis-like DNA-binding protein (Modular protein)</fullName>
    </submittedName>
</protein>
<accession>A0A2X0QR89</accession>
<dbReference type="Pfam" id="PF02954">
    <property type="entry name" value="HTH_8"/>
    <property type="match status" value="1"/>
</dbReference>
<sequence length="117" mass="13401">MKKESNSMLVENDVAQYVRKAVEDYFNDLDGEDPSCAVYDMVMNCVEKPLIEAVLKHACGNQTRAAELLGLNRNTLRKKIQQHRFPGTDLKMRVPARSERKVSQKVKFVNTNDEKNT</sequence>
<dbReference type="InterPro" id="IPR002197">
    <property type="entry name" value="HTH_Fis"/>
</dbReference>
<dbReference type="PANTHER" id="PTHR47918">
    <property type="entry name" value="DNA-BINDING PROTEIN FIS"/>
    <property type="match status" value="1"/>
</dbReference>
<dbReference type="Gene3D" id="1.10.10.60">
    <property type="entry name" value="Homeodomain-like"/>
    <property type="match status" value="1"/>
</dbReference>
<dbReference type="PRINTS" id="PR01590">
    <property type="entry name" value="HTHFIS"/>
</dbReference>
<feature type="domain" description="DNA binding HTH" evidence="1">
    <location>
        <begin position="46"/>
        <end position="82"/>
    </location>
</feature>
<proteinExistence type="predicted"/>
<evidence type="ECO:0000313" key="2">
    <source>
        <dbReference type="EMBL" id="SPS04533.1"/>
    </source>
</evidence>